<evidence type="ECO:0000256" key="3">
    <source>
        <dbReference type="ARBA" id="ARBA00022723"/>
    </source>
</evidence>
<accession>A0AAN8K819</accession>
<keyword evidence="4" id="KW-0378">Hydrolase</keyword>
<protein>
    <recommendedName>
        <fullName evidence="9">Sulfatase N-terminal domain-containing protein</fullName>
    </recommendedName>
</protein>
<dbReference type="AlphaFoldDB" id="A0AAN8K819"/>
<comment type="similarity">
    <text evidence="2">Belongs to the sulfatase family.</text>
</comment>
<dbReference type="PANTHER" id="PTHR10342:SF273">
    <property type="entry name" value="RE14504P"/>
    <property type="match status" value="1"/>
</dbReference>
<dbReference type="Proteomes" id="UP001347796">
    <property type="component" value="Unassembled WGS sequence"/>
</dbReference>
<dbReference type="PANTHER" id="PTHR10342">
    <property type="entry name" value="ARYLSULFATASE"/>
    <property type="match status" value="1"/>
</dbReference>
<keyword evidence="6" id="KW-0325">Glycoprotein</keyword>
<organism evidence="10 11">
    <name type="scientific">Patella caerulea</name>
    <name type="common">Rayed Mediterranean limpet</name>
    <dbReference type="NCBI Taxonomy" id="87958"/>
    <lineage>
        <taxon>Eukaryota</taxon>
        <taxon>Metazoa</taxon>
        <taxon>Spiralia</taxon>
        <taxon>Lophotrochozoa</taxon>
        <taxon>Mollusca</taxon>
        <taxon>Gastropoda</taxon>
        <taxon>Patellogastropoda</taxon>
        <taxon>Patelloidea</taxon>
        <taxon>Patellidae</taxon>
        <taxon>Patella</taxon>
    </lineage>
</organism>
<feature type="domain" description="Sulfatase N-terminal" evidence="9">
    <location>
        <begin position="27"/>
        <end position="334"/>
    </location>
</feature>
<evidence type="ECO:0000313" key="11">
    <source>
        <dbReference type="Proteomes" id="UP001347796"/>
    </source>
</evidence>
<dbReference type="InterPro" id="IPR000917">
    <property type="entry name" value="Sulfatase_N"/>
</dbReference>
<keyword evidence="11" id="KW-1185">Reference proteome</keyword>
<evidence type="ECO:0000313" key="10">
    <source>
        <dbReference type="EMBL" id="KAK6191932.1"/>
    </source>
</evidence>
<proteinExistence type="inferred from homology"/>
<feature type="chain" id="PRO_5042930648" description="Sulfatase N-terminal domain-containing protein" evidence="8">
    <location>
        <begin position="25"/>
        <end position="476"/>
    </location>
</feature>
<reference evidence="10 11" key="1">
    <citation type="submission" date="2024-01" db="EMBL/GenBank/DDBJ databases">
        <title>The genome of the rayed Mediterranean limpet Patella caerulea (Linnaeus, 1758).</title>
        <authorList>
            <person name="Anh-Thu Weber A."/>
            <person name="Halstead-Nussloch G."/>
        </authorList>
    </citation>
    <scope>NUCLEOTIDE SEQUENCE [LARGE SCALE GENOMIC DNA]</scope>
    <source>
        <strain evidence="10">AATW-2023a</strain>
        <tissue evidence="10">Whole specimen</tissue>
    </source>
</reference>
<keyword evidence="3" id="KW-0479">Metal-binding</keyword>
<dbReference type="Gene3D" id="3.30.1120.10">
    <property type="match status" value="1"/>
</dbReference>
<evidence type="ECO:0000256" key="1">
    <source>
        <dbReference type="ARBA" id="ARBA00001913"/>
    </source>
</evidence>
<evidence type="ECO:0000256" key="7">
    <source>
        <dbReference type="SAM" id="MobiDB-lite"/>
    </source>
</evidence>
<dbReference type="Gene3D" id="3.40.720.10">
    <property type="entry name" value="Alkaline Phosphatase, subunit A"/>
    <property type="match status" value="1"/>
</dbReference>
<evidence type="ECO:0000256" key="8">
    <source>
        <dbReference type="SAM" id="SignalP"/>
    </source>
</evidence>
<evidence type="ECO:0000256" key="6">
    <source>
        <dbReference type="ARBA" id="ARBA00023180"/>
    </source>
</evidence>
<dbReference type="InterPro" id="IPR047115">
    <property type="entry name" value="ARSB"/>
</dbReference>
<feature type="signal peptide" evidence="8">
    <location>
        <begin position="1"/>
        <end position="24"/>
    </location>
</feature>
<keyword evidence="8" id="KW-0732">Signal</keyword>
<comment type="cofactor">
    <cofactor evidence="1">
        <name>Ca(2+)</name>
        <dbReference type="ChEBI" id="CHEBI:29108"/>
    </cofactor>
</comment>
<sequence length="476" mass="54053">MAMRGSRLIMFLVLLYTYIDYNVSQSPHIIFIVADDLGWNDVSWHTDEILMPNLDTMARAGVILNNSYVQPMCSPSRSAFMSGYFPFHTGLQHDVIGASQANFLESKYKILPQYLKEKGYATHIVGKWHLGFCNWKYTPTYRGFDSYLGYYVAAEDYYQHNASNGYDFRFNTSVLNTTEYSLDVFTRRAKEILTTHSINTPLFLYLPFQNVHAPLEVPEIYEKKFANIQNRNRRQYSGMVYALDEAVGQIMKVLDDQGYMNNSVIMFTTDNGGPVVSGANNLPLRGAKTTIWEGGTRGAAFVYSPTYLHKTQYTHNGLMHAADWFSTILGAAGVDIPDGVDGLNLWDMMSNGSNSTRQEVVHNIDDMYNNSAIRDSRYKLMFGNPGRYNTWYPLPGVDGLCQPVSEITDLPDVQLFDLLEDPGEHYNIADQNPHIVQRLTDRLNFYKKTAIPARYPKGDPESNPDNFGGVWSPGWC</sequence>
<dbReference type="InterPro" id="IPR017850">
    <property type="entry name" value="Alkaline_phosphatase_core_sf"/>
</dbReference>
<dbReference type="CDD" id="cd16029">
    <property type="entry name" value="4-S"/>
    <property type="match status" value="1"/>
</dbReference>
<keyword evidence="5" id="KW-0106">Calcium</keyword>
<dbReference type="GO" id="GO:0008484">
    <property type="term" value="F:sulfuric ester hydrolase activity"/>
    <property type="evidence" value="ECO:0007669"/>
    <property type="project" value="InterPro"/>
</dbReference>
<dbReference type="Pfam" id="PF00884">
    <property type="entry name" value="Sulfatase"/>
    <property type="match status" value="1"/>
</dbReference>
<dbReference type="InterPro" id="IPR024607">
    <property type="entry name" value="Sulfatase_CS"/>
</dbReference>
<gene>
    <name evidence="10" type="ORF">SNE40_003505</name>
</gene>
<evidence type="ECO:0000256" key="5">
    <source>
        <dbReference type="ARBA" id="ARBA00022837"/>
    </source>
</evidence>
<dbReference type="EMBL" id="JAZGQO010000002">
    <property type="protein sequence ID" value="KAK6191932.1"/>
    <property type="molecule type" value="Genomic_DNA"/>
</dbReference>
<evidence type="ECO:0000256" key="4">
    <source>
        <dbReference type="ARBA" id="ARBA00022801"/>
    </source>
</evidence>
<name>A0AAN8K819_PATCE</name>
<dbReference type="GO" id="GO:0046872">
    <property type="term" value="F:metal ion binding"/>
    <property type="evidence" value="ECO:0007669"/>
    <property type="project" value="UniProtKB-KW"/>
</dbReference>
<dbReference type="SUPFAM" id="SSF53649">
    <property type="entry name" value="Alkaline phosphatase-like"/>
    <property type="match status" value="1"/>
</dbReference>
<evidence type="ECO:0000259" key="9">
    <source>
        <dbReference type="Pfam" id="PF00884"/>
    </source>
</evidence>
<dbReference type="PROSITE" id="PS00149">
    <property type="entry name" value="SULFATASE_2"/>
    <property type="match status" value="1"/>
</dbReference>
<evidence type="ECO:0000256" key="2">
    <source>
        <dbReference type="ARBA" id="ARBA00008779"/>
    </source>
</evidence>
<feature type="region of interest" description="Disordered" evidence="7">
    <location>
        <begin position="456"/>
        <end position="476"/>
    </location>
</feature>
<comment type="caution">
    <text evidence="10">The sequence shown here is derived from an EMBL/GenBank/DDBJ whole genome shotgun (WGS) entry which is preliminary data.</text>
</comment>